<name>A0A239ICJ6_9BACT</name>
<evidence type="ECO:0000313" key="2">
    <source>
        <dbReference type="Proteomes" id="UP000198356"/>
    </source>
</evidence>
<sequence length="191" mass="21171">MELSIERGLVAGLVTEYKNPSGPRVFAAPLNHETRRERFIASLVQSPLAIVWSSIRGGGYWESDAGGQDRRTTLLTAETQPLLLADLADTSADDVGRRYEIAAVLRGENLPDVDIGLYMSLSVQTFLREGSGMEWLIHQPNDSLDYVFVSRSPSSATVQLLGGEWGLFDHAKLERAPIWLRSTQRYGELPP</sequence>
<keyword evidence="2" id="KW-1185">Reference proteome</keyword>
<proteinExistence type="predicted"/>
<dbReference type="EMBL" id="FZOU01000003">
    <property type="protein sequence ID" value="SNS90773.1"/>
    <property type="molecule type" value="Genomic_DNA"/>
</dbReference>
<accession>A0A239ICJ6</accession>
<gene>
    <name evidence="1" type="ORF">SAMN05421770_10329</name>
</gene>
<protein>
    <submittedName>
        <fullName evidence="1">Uncharacterized protein</fullName>
    </submittedName>
</protein>
<evidence type="ECO:0000313" key="1">
    <source>
        <dbReference type="EMBL" id="SNS90773.1"/>
    </source>
</evidence>
<dbReference type="RefSeq" id="WP_089408166.1">
    <property type="nucleotide sequence ID" value="NZ_FZOU01000003.1"/>
</dbReference>
<reference evidence="1 2" key="1">
    <citation type="submission" date="2017-06" db="EMBL/GenBank/DDBJ databases">
        <authorList>
            <person name="Kim H.J."/>
            <person name="Triplett B.A."/>
        </authorList>
    </citation>
    <scope>NUCLEOTIDE SEQUENCE [LARGE SCALE GENOMIC DNA]</scope>
    <source>
        <strain evidence="1 2">DSM 18704</strain>
    </source>
</reference>
<dbReference type="AlphaFoldDB" id="A0A239ICJ6"/>
<dbReference type="Proteomes" id="UP000198356">
    <property type="component" value="Unassembled WGS sequence"/>
</dbReference>
<organism evidence="1 2">
    <name type="scientific">Granulicella rosea</name>
    <dbReference type="NCBI Taxonomy" id="474952"/>
    <lineage>
        <taxon>Bacteria</taxon>
        <taxon>Pseudomonadati</taxon>
        <taxon>Acidobacteriota</taxon>
        <taxon>Terriglobia</taxon>
        <taxon>Terriglobales</taxon>
        <taxon>Acidobacteriaceae</taxon>
        <taxon>Granulicella</taxon>
    </lineage>
</organism>